<accession>A0A5B8A0E4</accession>
<evidence type="ECO:0008006" key="4">
    <source>
        <dbReference type="Google" id="ProtNLM"/>
    </source>
</evidence>
<feature type="transmembrane region" description="Helical" evidence="1">
    <location>
        <begin position="60"/>
        <end position="82"/>
    </location>
</feature>
<evidence type="ECO:0000313" key="3">
    <source>
        <dbReference type="Proteomes" id="UP000305398"/>
    </source>
</evidence>
<keyword evidence="1" id="KW-0812">Transmembrane</keyword>
<dbReference type="AlphaFoldDB" id="A0A5B8A0E4"/>
<keyword evidence="1" id="KW-1133">Transmembrane helix</keyword>
<sequence>MQARDQGLVLKAACLYTTAFLLTLLLHELGHALMSWALGGAPVLHNSYVDSRTPNMSDRASLLIALAGPVLSLVQGILFLLLARGSRSGSSRALFGLYLGVFGVINFLGYVMTSPFVPYGDLGQVMTLLHMPTWGAVLAAVLAAAVLVVIIRSTGDWFLRFVPTIEGQAAKEAFLTKRRAMQALIFWPWVVGSIVITVLSWPLPTVLSIIYPIMSPLVLGSAFGQALRNPSFGAAETPSLVRTPAWVPVVALLVLATVYRALQGGVAL</sequence>
<organism evidence="2 3">
    <name type="scientific">Hymenobacter jejuensis</name>
    <dbReference type="NCBI Taxonomy" id="2502781"/>
    <lineage>
        <taxon>Bacteria</taxon>
        <taxon>Pseudomonadati</taxon>
        <taxon>Bacteroidota</taxon>
        <taxon>Cytophagia</taxon>
        <taxon>Cytophagales</taxon>
        <taxon>Hymenobacteraceae</taxon>
        <taxon>Hymenobacter</taxon>
    </lineage>
</organism>
<dbReference type="Proteomes" id="UP000305398">
    <property type="component" value="Chromosome"/>
</dbReference>
<feature type="transmembrane region" description="Helical" evidence="1">
    <location>
        <begin position="133"/>
        <end position="151"/>
    </location>
</feature>
<name>A0A5B8A0E4_9BACT</name>
<evidence type="ECO:0000313" key="2">
    <source>
        <dbReference type="EMBL" id="QDA59592.1"/>
    </source>
</evidence>
<feature type="transmembrane region" description="Helical" evidence="1">
    <location>
        <begin position="7"/>
        <end position="26"/>
    </location>
</feature>
<feature type="transmembrane region" description="Helical" evidence="1">
    <location>
        <begin position="94"/>
        <end position="113"/>
    </location>
</feature>
<feature type="transmembrane region" description="Helical" evidence="1">
    <location>
        <begin position="239"/>
        <end position="262"/>
    </location>
</feature>
<dbReference type="KEGG" id="hyj:FHG12_05480"/>
<keyword evidence="3" id="KW-1185">Reference proteome</keyword>
<protein>
    <recommendedName>
        <fullName evidence="4">M50 family metallopeptidase</fullName>
    </recommendedName>
</protein>
<keyword evidence="1" id="KW-0472">Membrane</keyword>
<dbReference type="OrthoDB" id="886653at2"/>
<dbReference type="RefSeq" id="WP_139514773.1">
    <property type="nucleotide sequence ID" value="NZ_CP040896.1"/>
</dbReference>
<proteinExistence type="predicted"/>
<reference evidence="2 3" key="1">
    <citation type="submission" date="2019-06" db="EMBL/GenBank/DDBJ databases">
        <authorList>
            <person name="Srinivasan S."/>
        </authorList>
    </citation>
    <scope>NUCLEOTIDE SEQUENCE [LARGE SCALE GENOMIC DNA]</scope>
    <source>
        <strain evidence="2 3">17J68-5</strain>
    </source>
</reference>
<gene>
    <name evidence="2" type="ORF">FHG12_05480</name>
</gene>
<evidence type="ECO:0000256" key="1">
    <source>
        <dbReference type="SAM" id="Phobius"/>
    </source>
</evidence>
<feature type="transmembrane region" description="Helical" evidence="1">
    <location>
        <begin position="184"/>
        <end position="203"/>
    </location>
</feature>
<dbReference type="EMBL" id="CP040896">
    <property type="protein sequence ID" value="QDA59592.1"/>
    <property type="molecule type" value="Genomic_DNA"/>
</dbReference>